<dbReference type="AlphaFoldDB" id="A0A511CWW6"/>
<dbReference type="Proteomes" id="UP000321328">
    <property type="component" value="Unassembled WGS sequence"/>
</dbReference>
<accession>A0A511CWW6</accession>
<feature type="transmembrane region" description="Helical" evidence="1">
    <location>
        <begin position="15"/>
        <end position="32"/>
    </location>
</feature>
<evidence type="ECO:0000313" key="3">
    <source>
        <dbReference type="Proteomes" id="UP000321328"/>
    </source>
</evidence>
<sequence>MPEVRVNWWSAKPEPGFWVSAGVLALACLGQGQRRTRPLLALVVGTAAVACGPLVAGATGLGVLLVFFDLLYCAVLYTSLRAGWAVSGARRPRSSGWPGSAWSTRAGGPLCSICSACR</sequence>
<proteinExistence type="predicted"/>
<feature type="transmembrane region" description="Helical" evidence="1">
    <location>
        <begin position="62"/>
        <end position="84"/>
    </location>
</feature>
<organism evidence="2 3">
    <name type="scientific">Pseudonocardia asaccharolytica DSM 44247 = NBRC 16224</name>
    <dbReference type="NCBI Taxonomy" id="1123024"/>
    <lineage>
        <taxon>Bacteria</taxon>
        <taxon>Bacillati</taxon>
        <taxon>Actinomycetota</taxon>
        <taxon>Actinomycetes</taxon>
        <taxon>Pseudonocardiales</taxon>
        <taxon>Pseudonocardiaceae</taxon>
        <taxon>Pseudonocardia</taxon>
    </lineage>
</organism>
<dbReference type="EMBL" id="BJVI01000005">
    <property type="protein sequence ID" value="GEL17051.1"/>
    <property type="molecule type" value="Genomic_DNA"/>
</dbReference>
<keyword evidence="3" id="KW-1185">Reference proteome</keyword>
<feature type="transmembrane region" description="Helical" evidence="1">
    <location>
        <begin position="39"/>
        <end position="56"/>
    </location>
</feature>
<gene>
    <name evidence="2" type="ORF">PA7_08880</name>
</gene>
<protein>
    <submittedName>
        <fullName evidence="2">Uncharacterized protein</fullName>
    </submittedName>
</protein>
<name>A0A511CWW6_9PSEU</name>
<comment type="caution">
    <text evidence="2">The sequence shown here is derived from an EMBL/GenBank/DDBJ whole genome shotgun (WGS) entry which is preliminary data.</text>
</comment>
<keyword evidence="1" id="KW-0472">Membrane</keyword>
<reference evidence="2 3" key="1">
    <citation type="submission" date="2019-07" db="EMBL/GenBank/DDBJ databases">
        <title>Whole genome shotgun sequence of Pseudonocardia asaccharolytica NBRC 16224.</title>
        <authorList>
            <person name="Hosoyama A."/>
            <person name="Uohara A."/>
            <person name="Ohji S."/>
            <person name="Ichikawa N."/>
        </authorList>
    </citation>
    <scope>NUCLEOTIDE SEQUENCE [LARGE SCALE GENOMIC DNA]</scope>
    <source>
        <strain evidence="2 3">NBRC 16224</strain>
    </source>
</reference>
<dbReference type="RefSeq" id="WP_028929609.1">
    <property type="nucleotide sequence ID" value="NZ_AUII01000005.1"/>
</dbReference>
<dbReference type="PROSITE" id="PS51257">
    <property type="entry name" value="PROKAR_LIPOPROTEIN"/>
    <property type="match status" value="1"/>
</dbReference>
<evidence type="ECO:0000313" key="2">
    <source>
        <dbReference type="EMBL" id="GEL17051.1"/>
    </source>
</evidence>
<keyword evidence="1" id="KW-0812">Transmembrane</keyword>
<evidence type="ECO:0000256" key="1">
    <source>
        <dbReference type="SAM" id="Phobius"/>
    </source>
</evidence>
<keyword evidence="1" id="KW-1133">Transmembrane helix</keyword>